<evidence type="ECO:0000256" key="7">
    <source>
        <dbReference type="RuleBase" id="RU000320"/>
    </source>
</evidence>
<organism evidence="10 11">
    <name type="scientific">Caldanaerobacter subterraneus</name>
    <dbReference type="NCBI Taxonomy" id="911092"/>
    <lineage>
        <taxon>Bacteria</taxon>
        <taxon>Bacillati</taxon>
        <taxon>Bacillota</taxon>
        <taxon>Clostridia</taxon>
        <taxon>Thermoanaerobacterales</taxon>
        <taxon>Thermoanaerobacteraceae</taxon>
        <taxon>Caldanaerobacter</taxon>
    </lineage>
</organism>
<keyword evidence="5" id="KW-0560">Oxidoreductase</keyword>
<feature type="transmembrane region" description="Helical" evidence="8">
    <location>
        <begin position="73"/>
        <end position="94"/>
    </location>
</feature>
<dbReference type="EMBL" id="JABEQB010000060">
    <property type="protein sequence ID" value="NNG68152.1"/>
    <property type="molecule type" value="Genomic_DNA"/>
</dbReference>
<dbReference type="Pfam" id="PF00361">
    <property type="entry name" value="Proton_antipo_M"/>
    <property type="match status" value="1"/>
</dbReference>
<feature type="domain" description="NADH:quinone oxidoreductase/Mrp antiporter transmembrane" evidence="9">
    <location>
        <begin position="120"/>
        <end position="418"/>
    </location>
</feature>
<comment type="subcellular location">
    <subcellularLocation>
        <location evidence="1">Cell membrane</location>
        <topology evidence="1">Multi-pass membrane protein</topology>
    </subcellularLocation>
    <subcellularLocation>
        <location evidence="7">Membrane</location>
        <topology evidence="7">Multi-pass membrane protein</topology>
    </subcellularLocation>
</comment>
<feature type="transmembrane region" description="Helical" evidence="8">
    <location>
        <begin position="302"/>
        <end position="324"/>
    </location>
</feature>
<dbReference type="RefSeq" id="WP_003869958.1">
    <property type="nucleotide sequence ID" value="NZ_JABEQB010000060.1"/>
</dbReference>
<name>A0A7Y2LAC9_9THEO</name>
<feature type="transmembrane region" description="Helical" evidence="8">
    <location>
        <begin position="202"/>
        <end position="223"/>
    </location>
</feature>
<evidence type="ECO:0000256" key="1">
    <source>
        <dbReference type="ARBA" id="ARBA00004651"/>
    </source>
</evidence>
<dbReference type="Proteomes" id="UP000529861">
    <property type="component" value="Unassembled WGS sequence"/>
</dbReference>
<feature type="transmembrane region" description="Helical" evidence="8">
    <location>
        <begin position="154"/>
        <end position="173"/>
    </location>
</feature>
<evidence type="ECO:0000256" key="5">
    <source>
        <dbReference type="ARBA" id="ARBA00023002"/>
    </source>
</evidence>
<evidence type="ECO:0000256" key="3">
    <source>
        <dbReference type="ARBA" id="ARBA00022692"/>
    </source>
</evidence>
<evidence type="ECO:0000256" key="2">
    <source>
        <dbReference type="ARBA" id="ARBA00022475"/>
    </source>
</evidence>
<proteinExistence type="predicted"/>
<keyword evidence="6 8" id="KW-0472">Membrane</keyword>
<feature type="transmembrane region" description="Helical" evidence="8">
    <location>
        <begin position="106"/>
        <end position="130"/>
    </location>
</feature>
<dbReference type="InterPro" id="IPR001750">
    <property type="entry name" value="ND/Mrp_TM"/>
</dbReference>
<keyword evidence="3 7" id="KW-0812">Transmembrane</keyword>
<dbReference type="GO" id="GO:0016491">
    <property type="term" value="F:oxidoreductase activity"/>
    <property type="evidence" value="ECO:0007669"/>
    <property type="project" value="UniProtKB-KW"/>
</dbReference>
<feature type="transmembrane region" description="Helical" evidence="8">
    <location>
        <begin position="235"/>
        <end position="256"/>
    </location>
</feature>
<feature type="transmembrane region" description="Helical" evidence="8">
    <location>
        <begin position="447"/>
        <end position="468"/>
    </location>
</feature>
<dbReference type="InterPro" id="IPR052175">
    <property type="entry name" value="ComplexI-like_HydComp"/>
</dbReference>
<keyword evidence="4 8" id="KW-1133">Transmembrane helix</keyword>
<dbReference type="PANTHER" id="PTHR42682:SF3">
    <property type="entry name" value="FORMATE HYDROGENLYASE SUBUNIT 3-RELATED"/>
    <property type="match status" value="1"/>
</dbReference>
<evidence type="ECO:0000313" key="11">
    <source>
        <dbReference type="Proteomes" id="UP000529861"/>
    </source>
</evidence>
<evidence type="ECO:0000256" key="4">
    <source>
        <dbReference type="ARBA" id="ARBA00022989"/>
    </source>
</evidence>
<protein>
    <submittedName>
        <fullName evidence="10">NADH-quinone oxidoreductase subunit M</fullName>
    </submittedName>
</protein>
<feature type="transmembrane region" description="Helical" evidence="8">
    <location>
        <begin position="606"/>
        <end position="623"/>
    </location>
</feature>
<feature type="transmembrane region" description="Helical" evidence="8">
    <location>
        <begin position="365"/>
        <end position="387"/>
    </location>
</feature>
<feature type="transmembrane region" description="Helical" evidence="8">
    <location>
        <begin position="330"/>
        <end position="353"/>
    </location>
</feature>
<dbReference type="PANTHER" id="PTHR42682">
    <property type="entry name" value="HYDROGENASE-4 COMPONENT F"/>
    <property type="match status" value="1"/>
</dbReference>
<evidence type="ECO:0000256" key="8">
    <source>
        <dbReference type="SAM" id="Phobius"/>
    </source>
</evidence>
<evidence type="ECO:0000259" key="9">
    <source>
        <dbReference type="Pfam" id="PF00361"/>
    </source>
</evidence>
<sequence>MVEILLVPLITAVISAIFIKNKRLVWFLFLISNGYILYKLYSLYGKWDLTYILNTDYQIFGAKLSLGLSNNPLGWYFAFFSAVVTLVIAIFSIGFNTNSKGNVAPIWMLIIFANLGIFYAADWITFFMMWELMGWTSFFAITNGNTKALDGAKYYLALSLLGGSSMLIAILLLGAYTKTFIIITSAYRLIQLFNLAEGVFTTILLLFIMAFFIKSAIFPFYMWPSKVYAVGPEDYIAFMSSVMIKYGIYPMAIFIVPVIGNLQLPKIFNAGNWMQYFIGYLGALSAVVGTLLAMFQTDMKKLFAYSSVANMGYILLGFASMSIVGFEGSLFHVVNHIVLKAAIFLSLAAVVYRTGESEMHKLGGLVYKMPITFLTFLFGIIAAAGIPPLNGFGSKWMIIQALMEKKMVVLVISMVFASTGAFMYLFRALVSIFLGQLPERYKDVKEVPYTMSIPMIIMMGLMLLIGVVPGVVMKPLTIALDALGYKVDIATWTTLSSSFKNATIDLKIVFYMFAMGIVVAALMYLFGNKSETVPQHDNYTAGENPIEWGVDADKFNYSYSFYQPFKEMFDPLFERISIDRFFSSIGKNFEYISPTIQGLYKRGEGAVLLFSIGVLLLILGGWIL</sequence>
<feature type="transmembrane region" description="Helical" evidence="8">
    <location>
        <begin position="407"/>
        <end position="426"/>
    </location>
</feature>
<evidence type="ECO:0000256" key="6">
    <source>
        <dbReference type="ARBA" id="ARBA00023136"/>
    </source>
</evidence>
<reference evidence="10 11" key="1">
    <citation type="submission" date="2020-04" db="EMBL/GenBank/DDBJ databases">
        <title>Draft genome sequence of Caldanaerobacter sunterraneus. strain 1523vc isolated from Griffin hot spring, Kamchatka, Russia.</title>
        <authorList>
            <person name="Toshchakov S.V."/>
            <person name="Podosokorskaya O.A."/>
            <person name="Kublanov I.V."/>
            <person name="Korzhenkov A."/>
            <person name="Patrushev M.V."/>
        </authorList>
    </citation>
    <scope>NUCLEOTIDE SEQUENCE [LARGE SCALE GENOMIC DNA]</scope>
    <source>
        <strain evidence="10 11">1523vc</strain>
    </source>
</reference>
<feature type="transmembrane region" description="Helical" evidence="8">
    <location>
        <begin position="508"/>
        <end position="526"/>
    </location>
</feature>
<keyword evidence="2" id="KW-1003">Cell membrane</keyword>
<evidence type="ECO:0000313" key="10">
    <source>
        <dbReference type="EMBL" id="NNG68152.1"/>
    </source>
</evidence>
<feature type="transmembrane region" description="Helical" evidence="8">
    <location>
        <begin position="24"/>
        <end position="41"/>
    </location>
</feature>
<dbReference type="GO" id="GO:0005886">
    <property type="term" value="C:plasma membrane"/>
    <property type="evidence" value="ECO:0007669"/>
    <property type="project" value="UniProtKB-SubCell"/>
</dbReference>
<feature type="transmembrane region" description="Helical" evidence="8">
    <location>
        <begin position="276"/>
        <end position="295"/>
    </location>
</feature>
<dbReference type="AlphaFoldDB" id="A0A7Y2LAC9"/>
<accession>A0A7Y2LAC9</accession>
<gene>
    <name evidence="10" type="ORF">HKI81_13365</name>
</gene>
<comment type="caution">
    <text evidence="10">The sequence shown here is derived from an EMBL/GenBank/DDBJ whole genome shotgun (WGS) entry which is preliminary data.</text>
</comment>